<gene>
    <name evidence="1" type="ORF">NBRC116591_10730</name>
</gene>
<evidence type="ECO:0008006" key="3">
    <source>
        <dbReference type="Google" id="ProtNLM"/>
    </source>
</evidence>
<evidence type="ECO:0000313" key="1">
    <source>
        <dbReference type="EMBL" id="GAA6167263.1"/>
    </source>
</evidence>
<sequence length="405" mass="46732">MVELIKILINMDNRMTFKALIASVSFLLLAGCATNNQFVVAEYEKIVEEKFPPISVYYQTPPDELRQFCNVYKEKSALHDCFTNIIDLENFYDEFNDSKLFENVYYAEKDVDFKVLISTANYYHSSGADLGRAAIAGATLLLAPLTNPQDIKVEAAITWKDHVIQRYQYDIPFTAKASLFSTNRNPESDMAKSIASYLMKSFQESEVFTPEFLSKEIESSNYSDELTLPEFVGEYQFSEDIIFHNPLNGVVNRYTHQEFLFDYVDVFVYPVRHWDLNNGKALIEREIGIIKNEIDLLLQESNSSKAEFDEPEFYSVNSTEGKVSFAALSGDYLTEEKQRYKTVIYLYQEEDKFIKFRSTFEADAALGRQIKTFVDEVAGKIQVPEESLFMAQIRQSWRENALEPL</sequence>
<proteinExistence type="predicted"/>
<name>A0ABQ0A6I0_9GAMM</name>
<comment type="caution">
    <text evidence="1">The sequence shown here is derived from an EMBL/GenBank/DDBJ whole genome shotgun (WGS) entry which is preliminary data.</text>
</comment>
<dbReference type="PROSITE" id="PS51257">
    <property type="entry name" value="PROKAR_LIPOPROTEIN"/>
    <property type="match status" value="1"/>
</dbReference>
<dbReference type="EMBL" id="BAABWN010000003">
    <property type="protein sequence ID" value="GAA6167263.1"/>
    <property type="molecule type" value="Genomic_DNA"/>
</dbReference>
<evidence type="ECO:0000313" key="2">
    <source>
        <dbReference type="Proteomes" id="UP001465153"/>
    </source>
</evidence>
<dbReference type="Proteomes" id="UP001465153">
    <property type="component" value="Unassembled WGS sequence"/>
</dbReference>
<accession>A0ABQ0A6I0</accession>
<keyword evidence="2" id="KW-1185">Reference proteome</keyword>
<protein>
    <recommendedName>
        <fullName evidence="3">Lipoprotein</fullName>
    </recommendedName>
</protein>
<organism evidence="1 2">
    <name type="scientific">Sessilibacter corallicola</name>
    <dbReference type="NCBI Taxonomy" id="2904075"/>
    <lineage>
        <taxon>Bacteria</taxon>
        <taxon>Pseudomonadati</taxon>
        <taxon>Pseudomonadota</taxon>
        <taxon>Gammaproteobacteria</taxon>
        <taxon>Cellvibrionales</taxon>
        <taxon>Cellvibrionaceae</taxon>
        <taxon>Sessilibacter</taxon>
    </lineage>
</organism>
<reference evidence="1 2" key="1">
    <citation type="submission" date="2024-04" db="EMBL/GenBank/DDBJ databases">
        <title>Draft genome sequence of Sessilibacter corallicola NBRC 116591.</title>
        <authorList>
            <person name="Miyakawa T."/>
            <person name="Kusuya Y."/>
            <person name="Miura T."/>
        </authorList>
    </citation>
    <scope>NUCLEOTIDE SEQUENCE [LARGE SCALE GENOMIC DNA]</scope>
    <source>
        <strain evidence="1 2">KU-00831-HH</strain>
    </source>
</reference>